<keyword evidence="3" id="KW-0408">Iron</keyword>
<dbReference type="EMBL" id="JAAONZ010000004">
    <property type="protein sequence ID" value="NHO65266.1"/>
    <property type="molecule type" value="Genomic_DNA"/>
</dbReference>
<dbReference type="PROSITE" id="PS51296">
    <property type="entry name" value="RIESKE"/>
    <property type="match status" value="1"/>
</dbReference>
<evidence type="ECO:0000256" key="1">
    <source>
        <dbReference type="ARBA" id="ARBA00022714"/>
    </source>
</evidence>
<keyword evidence="7" id="KW-1185">Reference proteome</keyword>
<evidence type="ECO:0000313" key="6">
    <source>
        <dbReference type="EMBL" id="NHO65266.1"/>
    </source>
</evidence>
<evidence type="ECO:0000259" key="5">
    <source>
        <dbReference type="PROSITE" id="PS51296"/>
    </source>
</evidence>
<dbReference type="SUPFAM" id="SSF50022">
    <property type="entry name" value="ISP domain"/>
    <property type="match status" value="1"/>
</dbReference>
<sequence>MFHPLEKLHLLHEGYKRAFKVGHLHLLLIQSEGRTFLIENRCPHMDSPLGNGSVRQDIIRCPKHGIEFNLLTGKGSAPGCLAPLKIFTPAYEGNLIGIVL</sequence>
<keyword evidence="1" id="KW-0001">2Fe-2S</keyword>
<keyword evidence="2" id="KW-0479">Metal-binding</keyword>
<dbReference type="InterPro" id="IPR036922">
    <property type="entry name" value="Rieske_2Fe-2S_sf"/>
</dbReference>
<gene>
    <name evidence="6" type="ORF">G8770_06890</name>
</gene>
<evidence type="ECO:0000313" key="7">
    <source>
        <dbReference type="Proteomes" id="UP000787472"/>
    </source>
</evidence>
<dbReference type="GO" id="GO:0051537">
    <property type="term" value="F:2 iron, 2 sulfur cluster binding"/>
    <property type="evidence" value="ECO:0007669"/>
    <property type="project" value="UniProtKB-KW"/>
</dbReference>
<feature type="domain" description="Rieske" evidence="5">
    <location>
        <begin position="2"/>
        <end position="98"/>
    </location>
</feature>
<organism evidence="6 7">
    <name type="scientific">Pseudomaricurvus hydrocarbonicus</name>
    <dbReference type="NCBI Taxonomy" id="1470433"/>
    <lineage>
        <taxon>Bacteria</taxon>
        <taxon>Pseudomonadati</taxon>
        <taxon>Pseudomonadota</taxon>
        <taxon>Gammaproteobacteria</taxon>
        <taxon>Cellvibrionales</taxon>
        <taxon>Cellvibrionaceae</taxon>
        <taxon>Pseudomaricurvus</taxon>
    </lineage>
</organism>
<accession>A0A9E5JTL3</accession>
<dbReference type="RefSeq" id="WP_167183863.1">
    <property type="nucleotide sequence ID" value="NZ_JAAONZ010000004.1"/>
</dbReference>
<evidence type="ECO:0000256" key="3">
    <source>
        <dbReference type="ARBA" id="ARBA00023004"/>
    </source>
</evidence>
<evidence type="ECO:0000256" key="2">
    <source>
        <dbReference type="ARBA" id="ARBA00022723"/>
    </source>
</evidence>
<dbReference type="Pfam" id="PF00355">
    <property type="entry name" value="Rieske"/>
    <property type="match status" value="1"/>
</dbReference>
<dbReference type="CDD" id="cd03467">
    <property type="entry name" value="Rieske"/>
    <property type="match status" value="1"/>
</dbReference>
<dbReference type="Gene3D" id="2.102.10.10">
    <property type="entry name" value="Rieske [2Fe-2S] iron-sulphur domain"/>
    <property type="match status" value="1"/>
</dbReference>
<dbReference type="Proteomes" id="UP000787472">
    <property type="component" value="Unassembled WGS sequence"/>
</dbReference>
<reference evidence="6" key="1">
    <citation type="submission" date="2020-03" db="EMBL/GenBank/DDBJ databases">
        <authorList>
            <person name="Guo F."/>
        </authorList>
    </citation>
    <scope>NUCLEOTIDE SEQUENCE</scope>
    <source>
        <strain evidence="6">JCM 30134</strain>
    </source>
</reference>
<dbReference type="InterPro" id="IPR017941">
    <property type="entry name" value="Rieske_2Fe-2S"/>
</dbReference>
<protein>
    <submittedName>
        <fullName evidence="6">Rieske (2Fe-2S) protein</fullName>
    </submittedName>
</protein>
<evidence type="ECO:0000256" key="4">
    <source>
        <dbReference type="ARBA" id="ARBA00023014"/>
    </source>
</evidence>
<dbReference type="GO" id="GO:0046872">
    <property type="term" value="F:metal ion binding"/>
    <property type="evidence" value="ECO:0007669"/>
    <property type="project" value="UniProtKB-KW"/>
</dbReference>
<name>A0A9E5JTL3_9GAMM</name>
<dbReference type="AlphaFoldDB" id="A0A9E5JTL3"/>
<keyword evidence="4" id="KW-0411">Iron-sulfur</keyword>
<proteinExistence type="predicted"/>
<comment type="caution">
    <text evidence="6">The sequence shown here is derived from an EMBL/GenBank/DDBJ whole genome shotgun (WGS) entry which is preliminary data.</text>
</comment>